<accession>A0A2B5CK28</accession>
<protein>
    <submittedName>
        <fullName evidence="2">Uncharacterized protein</fullName>
    </submittedName>
</protein>
<sequence length="202" mass="23604">MELLRWELLDEFKAQDNKALEFQRKYKEKLEDEKKKAREAVENYEAILLKEFAGENVATAKKKVLVDIEKANEAVKVAEEERIKAVDYANKNLTGSITADDLHDDFIRFRDEVREKVLQPILDRQRKALADYYQALADHYMLSDAYKDECETINQLTRKRKGSMRVSHRPTEVYRDAILPKDADLEFVRISKEVPTHLQGGE</sequence>
<dbReference type="Proteomes" id="UP000225320">
    <property type="component" value="Unassembled WGS sequence"/>
</dbReference>
<evidence type="ECO:0000313" key="2">
    <source>
        <dbReference type="EMBL" id="PGG93672.1"/>
    </source>
</evidence>
<reference evidence="2 3" key="1">
    <citation type="submission" date="2017-09" db="EMBL/GenBank/DDBJ databases">
        <title>Large-scale bioinformatics analysis of Bacillus genomes uncovers conserved roles of natural products in bacterial physiology.</title>
        <authorList>
            <consortium name="Agbiome Team Llc"/>
            <person name="Bleich R.M."/>
            <person name="Grubbs K.J."/>
            <person name="Santa Maria K.C."/>
            <person name="Allen S.E."/>
            <person name="Farag S."/>
            <person name="Shank E.A."/>
            <person name="Bowers A."/>
        </authorList>
    </citation>
    <scope>NUCLEOTIDE SEQUENCE [LARGE SCALE GENOMIC DNA]</scope>
    <source>
        <strain evidence="2 3">AFS094862</strain>
    </source>
</reference>
<dbReference type="EMBL" id="NVOI01000024">
    <property type="protein sequence ID" value="PGG93672.1"/>
    <property type="molecule type" value="Genomic_DNA"/>
</dbReference>
<dbReference type="AlphaFoldDB" id="A0A2B5CK28"/>
<gene>
    <name evidence="2" type="ORF">CON73_07210</name>
</gene>
<evidence type="ECO:0000256" key="1">
    <source>
        <dbReference type="SAM" id="Coils"/>
    </source>
</evidence>
<proteinExistence type="predicted"/>
<keyword evidence="1" id="KW-0175">Coiled coil</keyword>
<name>A0A2B5CK28_9BACI</name>
<organism evidence="2 3">
    <name type="scientific">Bacillus toyonensis</name>
    <dbReference type="NCBI Taxonomy" id="155322"/>
    <lineage>
        <taxon>Bacteria</taxon>
        <taxon>Bacillati</taxon>
        <taxon>Bacillota</taxon>
        <taxon>Bacilli</taxon>
        <taxon>Bacillales</taxon>
        <taxon>Bacillaceae</taxon>
        <taxon>Bacillus</taxon>
        <taxon>Bacillus cereus group</taxon>
    </lineage>
</organism>
<evidence type="ECO:0000313" key="3">
    <source>
        <dbReference type="Proteomes" id="UP000225320"/>
    </source>
</evidence>
<dbReference type="RefSeq" id="WP_098070588.1">
    <property type="nucleotide sequence ID" value="NZ_JBALMW010000249.1"/>
</dbReference>
<feature type="coiled-coil region" evidence="1">
    <location>
        <begin position="20"/>
        <end position="81"/>
    </location>
</feature>
<comment type="caution">
    <text evidence="2">The sequence shown here is derived from an EMBL/GenBank/DDBJ whole genome shotgun (WGS) entry which is preliminary data.</text>
</comment>